<keyword evidence="1" id="KW-0472">Membrane</keyword>
<feature type="transmembrane region" description="Helical" evidence="1">
    <location>
        <begin position="134"/>
        <end position="153"/>
    </location>
</feature>
<keyword evidence="4" id="KW-1185">Reference proteome</keyword>
<dbReference type="Proteomes" id="UP000836597">
    <property type="component" value="Chromosome"/>
</dbReference>
<dbReference type="InterPro" id="IPR014196">
    <property type="entry name" value="SpoIIM"/>
</dbReference>
<proteinExistence type="predicted"/>
<dbReference type="Pfam" id="PF01944">
    <property type="entry name" value="SpoIIM"/>
    <property type="match status" value="1"/>
</dbReference>
<feature type="transmembrane region" description="Helical" evidence="1">
    <location>
        <begin position="109"/>
        <end position="128"/>
    </location>
</feature>
<reference evidence="2" key="2">
    <citation type="submission" date="2020-01" db="EMBL/GenBank/DDBJ databases">
        <authorList>
            <person name="Hornung B."/>
        </authorList>
    </citation>
    <scope>NUCLEOTIDE SEQUENCE</scope>
    <source>
        <strain evidence="2">PacBioINE</strain>
    </source>
</reference>
<dbReference type="EMBL" id="LR746496">
    <property type="protein sequence ID" value="CAA7602093.1"/>
    <property type="molecule type" value="Genomic_DNA"/>
</dbReference>
<gene>
    <name evidence="3" type="ORF">DEACI_2539</name>
    <name evidence="2" type="ORF">DEACI_2765</name>
</gene>
<evidence type="ECO:0000313" key="2">
    <source>
        <dbReference type="EMBL" id="CAA7602093.1"/>
    </source>
</evidence>
<dbReference type="AlphaFoldDB" id="A0A8S0VXN5"/>
<accession>A0A8S0VXN5</accession>
<feature type="transmembrane region" description="Helical" evidence="1">
    <location>
        <begin position="165"/>
        <end position="189"/>
    </location>
</feature>
<evidence type="ECO:0000313" key="4">
    <source>
        <dbReference type="Proteomes" id="UP001071230"/>
    </source>
</evidence>
<dbReference type="Proteomes" id="UP001071230">
    <property type="component" value="Unassembled WGS sequence"/>
</dbReference>
<evidence type="ECO:0000256" key="1">
    <source>
        <dbReference type="SAM" id="Phobius"/>
    </source>
</evidence>
<dbReference type="KEGG" id="aacx:DEACI_2765"/>
<dbReference type="RefSeq" id="WP_240985522.1">
    <property type="nucleotide sequence ID" value="NZ_CDGJ01000078.1"/>
</dbReference>
<evidence type="ECO:0000313" key="3">
    <source>
        <dbReference type="EMBL" id="CEJ08064.1"/>
    </source>
</evidence>
<feature type="transmembrane region" description="Helical" evidence="1">
    <location>
        <begin position="12"/>
        <end position="37"/>
    </location>
</feature>
<name>A0A8S0VXN5_9FIRM</name>
<dbReference type="EMBL" id="CDGJ01000078">
    <property type="protein sequence ID" value="CEJ08064.1"/>
    <property type="molecule type" value="Genomic_DNA"/>
</dbReference>
<reference evidence="3" key="1">
    <citation type="submission" date="2014-11" db="EMBL/GenBank/DDBJ databases">
        <authorList>
            <person name="Hornung B.V."/>
        </authorList>
    </citation>
    <scope>NUCLEOTIDE SEQUENCE</scope>
    <source>
        <strain evidence="3">INE</strain>
    </source>
</reference>
<keyword evidence="1" id="KW-0812">Transmembrane</keyword>
<feature type="transmembrane region" description="Helical" evidence="1">
    <location>
        <begin position="73"/>
        <end position="97"/>
    </location>
</feature>
<keyword evidence="1" id="KW-1133">Transmembrane helix</keyword>
<dbReference type="PIRSF" id="PIRSF038973">
    <property type="entry name" value="SpoIIM"/>
    <property type="match status" value="1"/>
</dbReference>
<organism evidence="2">
    <name type="scientific">Acididesulfobacillus acetoxydans</name>
    <dbReference type="NCBI Taxonomy" id="1561005"/>
    <lineage>
        <taxon>Bacteria</taxon>
        <taxon>Bacillati</taxon>
        <taxon>Bacillota</taxon>
        <taxon>Clostridia</taxon>
        <taxon>Eubacteriales</taxon>
        <taxon>Peptococcaceae</taxon>
        <taxon>Acididesulfobacillus</taxon>
    </lineage>
</organism>
<dbReference type="InterPro" id="IPR002798">
    <property type="entry name" value="SpoIIM-like"/>
</dbReference>
<sequence length="199" mass="21299">MRHRLEEHVRRYWLIYLTLASIYLAGIVLGAVGVGALGGQETSRLGQFLDTLLLSQPAALSPQFLLALARDTLIIMAGIWLLGLTVVGVPLIYMVVFTRGFILGFTASFLIEVKGAAGVALAVVTIFLPALAAVPLLLLDAGMATIFSFLLLRGRGKGESLRRDFFYYSLSAALVSLGAVLVGIAQGYFSLLGVHLFGL</sequence>
<protein>
    <submittedName>
        <fullName evidence="2">Stage II sporulation protein M</fullName>
    </submittedName>
</protein>